<name>A0A0L7KP03_OPEBR</name>
<evidence type="ECO:0000313" key="6">
    <source>
        <dbReference type="Proteomes" id="UP000037510"/>
    </source>
</evidence>
<dbReference type="GO" id="GO:0006974">
    <property type="term" value="P:DNA damage response"/>
    <property type="evidence" value="ECO:0007669"/>
    <property type="project" value="TreeGrafter"/>
</dbReference>
<evidence type="ECO:0000256" key="4">
    <source>
        <dbReference type="SAM" id="SignalP"/>
    </source>
</evidence>
<evidence type="ECO:0000256" key="2">
    <source>
        <dbReference type="RuleBase" id="RU369009"/>
    </source>
</evidence>
<comment type="similarity">
    <text evidence="2">Belongs to the UPL family. K-HECT subfamily.</text>
</comment>
<evidence type="ECO:0000256" key="1">
    <source>
        <dbReference type="ARBA" id="ARBA00022679"/>
    </source>
</evidence>
<dbReference type="GO" id="GO:0016607">
    <property type="term" value="C:nuclear speck"/>
    <property type="evidence" value="ECO:0007669"/>
    <property type="project" value="TreeGrafter"/>
</dbReference>
<feature type="compositionally biased region" description="Acidic residues" evidence="3">
    <location>
        <begin position="266"/>
        <end position="275"/>
    </location>
</feature>
<evidence type="ECO:0000313" key="5">
    <source>
        <dbReference type="EMBL" id="KOB65027.1"/>
    </source>
</evidence>
<evidence type="ECO:0000256" key="3">
    <source>
        <dbReference type="SAM" id="MobiDB-lite"/>
    </source>
</evidence>
<dbReference type="GO" id="GO:0043161">
    <property type="term" value="P:proteasome-mediated ubiquitin-dependent protein catabolic process"/>
    <property type="evidence" value="ECO:0007669"/>
    <property type="project" value="TreeGrafter"/>
</dbReference>
<feature type="signal peptide" evidence="4">
    <location>
        <begin position="1"/>
        <end position="24"/>
    </location>
</feature>
<dbReference type="Proteomes" id="UP000037510">
    <property type="component" value="Unassembled WGS sequence"/>
</dbReference>
<keyword evidence="4" id="KW-0732">Signal</keyword>
<comment type="caution">
    <text evidence="5">The sequence shown here is derived from an EMBL/GenBank/DDBJ whole genome shotgun (WGS) entry which is preliminary data.</text>
</comment>
<dbReference type="InterPro" id="IPR045322">
    <property type="entry name" value="HECTD1/TRIP12-like"/>
</dbReference>
<dbReference type="STRING" id="104452.A0A0L7KP03"/>
<feature type="chain" id="PRO_5005572721" description="E3 ubiquitin-protein ligase" evidence="4">
    <location>
        <begin position="25"/>
        <end position="388"/>
    </location>
</feature>
<organism evidence="5 6">
    <name type="scientific">Operophtera brumata</name>
    <name type="common">Winter moth</name>
    <name type="synonym">Phalaena brumata</name>
    <dbReference type="NCBI Taxonomy" id="104452"/>
    <lineage>
        <taxon>Eukaryota</taxon>
        <taxon>Metazoa</taxon>
        <taxon>Ecdysozoa</taxon>
        <taxon>Arthropoda</taxon>
        <taxon>Hexapoda</taxon>
        <taxon>Insecta</taxon>
        <taxon>Pterygota</taxon>
        <taxon>Neoptera</taxon>
        <taxon>Endopterygota</taxon>
        <taxon>Lepidoptera</taxon>
        <taxon>Glossata</taxon>
        <taxon>Ditrysia</taxon>
        <taxon>Geometroidea</taxon>
        <taxon>Geometridae</taxon>
        <taxon>Larentiinae</taxon>
        <taxon>Operophtera</taxon>
    </lineage>
</organism>
<feature type="region of interest" description="Disordered" evidence="3">
    <location>
        <begin position="119"/>
        <end position="157"/>
    </location>
</feature>
<comment type="pathway">
    <text evidence="2">Protein modification; protein ubiquitination.</text>
</comment>
<dbReference type="GO" id="GO:0061630">
    <property type="term" value="F:ubiquitin protein ligase activity"/>
    <property type="evidence" value="ECO:0007669"/>
    <property type="project" value="UniProtKB-UniRule"/>
</dbReference>
<proteinExistence type="inferred from homology"/>
<comment type="catalytic activity">
    <reaction evidence="2">
        <text>S-ubiquitinyl-[E2 ubiquitin-conjugating enzyme]-L-cysteine + [acceptor protein]-L-lysine = [E2 ubiquitin-conjugating enzyme]-L-cysteine + N(6)-ubiquitinyl-[acceptor protein]-L-lysine.</text>
        <dbReference type="EC" id="2.3.2.26"/>
    </reaction>
</comment>
<feature type="region of interest" description="Disordered" evidence="3">
    <location>
        <begin position="348"/>
        <end position="373"/>
    </location>
</feature>
<dbReference type="EC" id="2.3.2.26" evidence="2"/>
<keyword evidence="5" id="KW-0436">Ligase</keyword>
<dbReference type="EMBL" id="JTDY01007676">
    <property type="protein sequence ID" value="KOB65027.1"/>
    <property type="molecule type" value="Genomic_DNA"/>
</dbReference>
<dbReference type="PANTHER" id="PTHR45670">
    <property type="entry name" value="E3 UBIQUITIN-PROTEIN LIGASE TRIP12"/>
    <property type="match status" value="1"/>
</dbReference>
<gene>
    <name evidence="5" type="ORF">OBRU01_23326</name>
</gene>
<dbReference type="UniPathway" id="UPA00143"/>
<dbReference type="GO" id="GO:0016874">
    <property type="term" value="F:ligase activity"/>
    <property type="evidence" value="ECO:0007669"/>
    <property type="project" value="UniProtKB-KW"/>
</dbReference>
<dbReference type="PANTHER" id="PTHR45670:SF13">
    <property type="entry name" value="E3 UBIQUITIN-PROTEIN LIGASE TRIP12"/>
    <property type="match status" value="1"/>
</dbReference>
<comment type="function">
    <text evidence="2">E3 ubiquitin-protein ligase which accepts ubiquitin from an E2 ubiquitin-conjugating enzyme in the form of a thioester and then directly transfers the ubiquitin to targeted substrates.</text>
</comment>
<accession>A0A0L7KP03</accession>
<keyword evidence="1 2" id="KW-0808">Transferase</keyword>
<feature type="region of interest" description="Disordered" evidence="3">
    <location>
        <begin position="251"/>
        <end position="289"/>
    </location>
</feature>
<dbReference type="AlphaFoldDB" id="A0A0L7KP03"/>
<protein>
    <recommendedName>
        <fullName evidence="2">E3 ubiquitin-protein ligase</fullName>
        <ecNumber evidence="2">2.3.2.26</ecNumber>
    </recommendedName>
</protein>
<dbReference type="GO" id="GO:0000209">
    <property type="term" value="P:protein polyubiquitination"/>
    <property type="evidence" value="ECO:0007669"/>
    <property type="project" value="TreeGrafter"/>
</dbReference>
<keyword evidence="2" id="KW-0833">Ubl conjugation pathway</keyword>
<reference evidence="5 6" key="1">
    <citation type="journal article" date="2015" name="Genome Biol. Evol.">
        <title>The genome of winter moth (Operophtera brumata) provides a genomic perspective on sexual dimorphism and phenology.</title>
        <authorList>
            <person name="Derks M.F."/>
            <person name="Smit S."/>
            <person name="Salis L."/>
            <person name="Schijlen E."/>
            <person name="Bossers A."/>
            <person name="Mateman C."/>
            <person name="Pijl A.S."/>
            <person name="de Ridder D."/>
            <person name="Groenen M.A."/>
            <person name="Visser M.E."/>
            <person name="Megens H.J."/>
        </authorList>
    </citation>
    <scope>NUCLEOTIDE SEQUENCE [LARGE SCALE GENOMIC DNA]</scope>
    <source>
        <strain evidence="5">WM2013NL</strain>
        <tissue evidence="5">Head and thorax</tissue>
    </source>
</reference>
<sequence>MVRSNPSLARALLAVLLEVYWSSAGPAVRSQALKAILRCVYYADATLLRVVLKMQVISSHIAGMMASSDLRIAVGSLQLAEILMQRLPEEMAVQFRREGVLHQVAQSGSPLQLAEMLKRKRAVKRSGGAGTRHARRRDETPPHNPPAHAPQSSHPAHLVHLPHTTAPQSGALEQLAALAAALPHPTHRRAALLQLRDTLMHHDVSPFECDLKRYPSCTNLKQWKGGVVRIDPLALVQAIERYLAARGYANGRTREGSASGPHSDDEGASDDEVEDSLASPPHQHTSDAEHKLEFLIGDTVLPYNMTVYQAVRQFGELNDADTDTETPLANAGIWVQTHTIYYRAVEASEQPRPEATCSRKGKGQPTKISSRRKPDLLWNGEFKIYTTS</sequence>
<keyword evidence="6" id="KW-1185">Reference proteome</keyword>